<dbReference type="GO" id="GO:0005524">
    <property type="term" value="F:ATP binding"/>
    <property type="evidence" value="ECO:0007669"/>
    <property type="project" value="UniProtKB-KW"/>
</dbReference>
<dbReference type="EMBL" id="JACEGQ020000016">
    <property type="protein sequence ID" value="KAH8485823.1"/>
    <property type="molecule type" value="Genomic_DNA"/>
</dbReference>
<organism evidence="5 6">
    <name type="scientific">Populus deltoides</name>
    <name type="common">Eastern poplar</name>
    <name type="synonym">Eastern cottonwood</name>
    <dbReference type="NCBI Taxonomy" id="3696"/>
    <lineage>
        <taxon>Eukaryota</taxon>
        <taxon>Viridiplantae</taxon>
        <taxon>Streptophyta</taxon>
        <taxon>Embryophyta</taxon>
        <taxon>Tracheophyta</taxon>
        <taxon>Spermatophyta</taxon>
        <taxon>Magnoliopsida</taxon>
        <taxon>eudicotyledons</taxon>
        <taxon>Gunneridae</taxon>
        <taxon>Pentapetalae</taxon>
        <taxon>rosids</taxon>
        <taxon>fabids</taxon>
        <taxon>Malpighiales</taxon>
        <taxon>Salicaceae</taxon>
        <taxon>Saliceae</taxon>
        <taxon>Populus</taxon>
    </lineage>
</organism>
<name>A0A8T2X0A0_POPDE</name>
<dbReference type="PANTHER" id="PTHR45626">
    <property type="entry name" value="TRANSCRIPTION TERMINATION FACTOR 2-RELATED"/>
    <property type="match status" value="1"/>
</dbReference>
<dbReference type="SUPFAM" id="SSF52540">
    <property type="entry name" value="P-loop containing nucleoside triphosphate hydrolases"/>
    <property type="match status" value="1"/>
</dbReference>
<proteinExistence type="predicted"/>
<gene>
    <name evidence="5" type="ORF">H0E87_027310</name>
</gene>
<evidence type="ECO:0000256" key="2">
    <source>
        <dbReference type="ARBA" id="ARBA00022801"/>
    </source>
</evidence>
<evidence type="ECO:0000313" key="5">
    <source>
        <dbReference type="EMBL" id="KAH8485823.1"/>
    </source>
</evidence>
<dbReference type="AlphaFoldDB" id="A0A8T2X0A0"/>
<dbReference type="InterPro" id="IPR027417">
    <property type="entry name" value="P-loop_NTPase"/>
</dbReference>
<keyword evidence="3" id="KW-0347">Helicase</keyword>
<accession>A0A8T2X0A0</accession>
<dbReference type="InterPro" id="IPR050628">
    <property type="entry name" value="SNF2_RAD54_helicase_TF"/>
</dbReference>
<keyword evidence="2" id="KW-0378">Hydrolase</keyword>
<dbReference type="GO" id="GO:0005634">
    <property type="term" value="C:nucleus"/>
    <property type="evidence" value="ECO:0007669"/>
    <property type="project" value="TreeGrafter"/>
</dbReference>
<dbReference type="Proteomes" id="UP000807159">
    <property type="component" value="Chromosome 16"/>
</dbReference>
<evidence type="ECO:0000313" key="6">
    <source>
        <dbReference type="Proteomes" id="UP000807159"/>
    </source>
</evidence>
<reference evidence="5" key="1">
    <citation type="journal article" date="2021" name="J. Hered.">
        <title>Genome Assembly of Salicaceae Populus deltoides (Eastern Cottonwood) I-69 Based on Nanopore Sequencing and Hi-C Technologies.</title>
        <authorList>
            <person name="Bai S."/>
            <person name="Wu H."/>
            <person name="Zhang J."/>
            <person name="Pan Z."/>
            <person name="Zhao W."/>
            <person name="Li Z."/>
            <person name="Tong C."/>
        </authorList>
    </citation>
    <scope>NUCLEOTIDE SEQUENCE</scope>
    <source>
        <tissue evidence="5">Leaf</tissue>
    </source>
</reference>
<keyword evidence="4" id="KW-0067">ATP-binding</keyword>
<dbReference type="GO" id="GO:0006281">
    <property type="term" value="P:DNA repair"/>
    <property type="evidence" value="ECO:0007669"/>
    <property type="project" value="TreeGrafter"/>
</dbReference>
<dbReference type="PANTHER" id="PTHR45626:SF17">
    <property type="entry name" value="HELICASE-LIKE TRANSCRIPTION FACTOR"/>
    <property type="match status" value="1"/>
</dbReference>
<dbReference type="Gene3D" id="3.40.50.300">
    <property type="entry name" value="P-loop containing nucleotide triphosphate hydrolases"/>
    <property type="match status" value="1"/>
</dbReference>
<sequence length="118" mass="13454">MLVLLEEPLKGAGINTLRLDASTDERGQAEIMKGFGSAGHTPWWNSADEEQAINCVHRYGQKENVRIVRLIAQNSIEERILEMQERKKLASEAFGRQGQKERREVSIDDLCSLLPFWT</sequence>
<evidence type="ECO:0000256" key="3">
    <source>
        <dbReference type="ARBA" id="ARBA00022806"/>
    </source>
</evidence>
<dbReference type="GO" id="GO:0016787">
    <property type="term" value="F:hydrolase activity"/>
    <property type="evidence" value="ECO:0007669"/>
    <property type="project" value="UniProtKB-KW"/>
</dbReference>
<protein>
    <recommendedName>
        <fullName evidence="7">Helicase C-terminal domain-containing protein</fullName>
    </recommendedName>
</protein>
<keyword evidence="1" id="KW-0547">Nucleotide-binding</keyword>
<dbReference type="GO" id="GO:0004386">
    <property type="term" value="F:helicase activity"/>
    <property type="evidence" value="ECO:0007669"/>
    <property type="project" value="UniProtKB-KW"/>
</dbReference>
<evidence type="ECO:0000256" key="1">
    <source>
        <dbReference type="ARBA" id="ARBA00022741"/>
    </source>
</evidence>
<keyword evidence="6" id="KW-1185">Reference proteome</keyword>
<dbReference type="GO" id="GO:0008094">
    <property type="term" value="F:ATP-dependent activity, acting on DNA"/>
    <property type="evidence" value="ECO:0007669"/>
    <property type="project" value="TreeGrafter"/>
</dbReference>
<evidence type="ECO:0008006" key="7">
    <source>
        <dbReference type="Google" id="ProtNLM"/>
    </source>
</evidence>
<evidence type="ECO:0000256" key="4">
    <source>
        <dbReference type="ARBA" id="ARBA00022840"/>
    </source>
</evidence>
<comment type="caution">
    <text evidence="5">The sequence shown here is derived from an EMBL/GenBank/DDBJ whole genome shotgun (WGS) entry which is preliminary data.</text>
</comment>